<evidence type="ECO:0000313" key="1">
    <source>
        <dbReference type="EMBL" id="AGS52569.1"/>
    </source>
</evidence>
<organism evidence="1">
    <name type="scientific">uncultured bacterium contig00023</name>
    <dbReference type="NCBI Taxonomy" id="1181512"/>
    <lineage>
        <taxon>Bacteria</taxon>
        <taxon>environmental samples</taxon>
    </lineage>
</organism>
<dbReference type="EMBL" id="JQ844201">
    <property type="protein sequence ID" value="AGS52569.1"/>
    <property type="molecule type" value="Genomic_DNA"/>
</dbReference>
<accession>A0A806KPD9</accession>
<proteinExistence type="predicted"/>
<sequence>MPILTDEEADALDEELTRTVPELTDTEGPFIKNYRKSMLVSLDQFSAQYLQARMLATKQSPTELISEMVRERVTAAQ</sequence>
<name>A0A806KPD9_9BACT</name>
<dbReference type="AlphaFoldDB" id="A0A806KPD9"/>
<protein>
    <submittedName>
        <fullName evidence="1">Uncharacterized protein</fullName>
    </submittedName>
</protein>
<reference evidence="1" key="1">
    <citation type="submission" date="2012-03" db="EMBL/GenBank/DDBJ databases">
        <title>Functional metagenomics reveals considerable lignocellulase gene clusters in the gut microbiome of a wood-feeding higher termite.</title>
        <authorList>
            <person name="Liu N."/>
        </authorList>
    </citation>
    <scope>NUCLEOTIDE SEQUENCE</scope>
</reference>